<dbReference type="RefSeq" id="WP_311536562.1">
    <property type="nucleotide sequence ID" value="NZ_JAVRHQ010000051.1"/>
</dbReference>
<dbReference type="Gene3D" id="3.40.50.1820">
    <property type="entry name" value="alpha/beta hydrolase"/>
    <property type="match status" value="1"/>
</dbReference>
<feature type="domain" description="Peptidase S9 prolyl oligopeptidase catalytic" evidence="2">
    <location>
        <begin position="119"/>
        <end position="313"/>
    </location>
</feature>
<keyword evidence="1" id="KW-0378">Hydrolase</keyword>
<dbReference type="Proteomes" id="UP001262889">
    <property type="component" value="Unassembled WGS sequence"/>
</dbReference>
<dbReference type="InterPro" id="IPR001375">
    <property type="entry name" value="Peptidase_S9_cat"/>
</dbReference>
<dbReference type="EMBL" id="JAVRHQ010000051">
    <property type="protein sequence ID" value="MDT0644947.1"/>
    <property type="molecule type" value="Genomic_DNA"/>
</dbReference>
<keyword evidence="4" id="KW-1185">Reference proteome</keyword>
<gene>
    <name evidence="3" type="ORF">RM553_19095</name>
</gene>
<comment type="caution">
    <text evidence="3">The sequence shown here is derived from an EMBL/GenBank/DDBJ whole genome shotgun (WGS) entry which is preliminary data.</text>
</comment>
<dbReference type="PANTHER" id="PTHR42776">
    <property type="entry name" value="SERINE PEPTIDASE S9 FAMILY MEMBER"/>
    <property type="match status" value="1"/>
</dbReference>
<dbReference type="PANTHER" id="PTHR42776:SF27">
    <property type="entry name" value="DIPEPTIDYL PEPTIDASE FAMILY MEMBER 6"/>
    <property type="match status" value="1"/>
</dbReference>
<name>A0ABU3CF12_9FLAO</name>
<protein>
    <submittedName>
        <fullName evidence="3">Prolyl oligopeptidase family serine peptidase</fullName>
    </submittedName>
</protein>
<organism evidence="3 4">
    <name type="scientific">Autumnicola tepida</name>
    <dbReference type="NCBI Taxonomy" id="3075595"/>
    <lineage>
        <taxon>Bacteria</taxon>
        <taxon>Pseudomonadati</taxon>
        <taxon>Bacteroidota</taxon>
        <taxon>Flavobacteriia</taxon>
        <taxon>Flavobacteriales</taxon>
        <taxon>Flavobacteriaceae</taxon>
        <taxon>Autumnicola</taxon>
    </lineage>
</organism>
<evidence type="ECO:0000313" key="4">
    <source>
        <dbReference type="Proteomes" id="UP001262889"/>
    </source>
</evidence>
<proteinExistence type="predicted"/>
<evidence type="ECO:0000256" key="1">
    <source>
        <dbReference type="ARBA" id="ARBA00022801"/>
    </source>
</evidence>
<sequence>MKYIKLLAFLLIFTSCQSQENDKLLLNKDLISDLSKYPIYPRLTEEVNGKIEWKDDFKYLDEIDIYTITYLSDGLKVKGLLVKPKKEGKYPSVIFNRGGNRDFGALVIAHGAILLGQIAKEGYVVIASQYRGNAGGEGKEEFGGKEVNDITILPEVLKEIESADTDKIGMYGWSRGGMMTYIALTKMDKIKAAVVGGAVSNSFSTIEDRPEMEKNVLAQLIPNYQENKEAELEKRSAVKWVDEFPKNVPILMLHGNSDWRVKPEQSLNLALEFEKHRIPYRLIMFEGGDHGISEHRKEVSDQVINWFDRYLKNDESLPNMEYHGK</sequence>
<dbReference type="Pfam" id="PF00326">
    <property type="entry name" value="Peptidase_S9"/>
    <property type="match status" value="1"/>
</dbReference>
<accession>A0ABU3CF12</accession>
<evidence type="ECO:0000313" key="3">
    <source>
        <dbReference type="EMBL" id="MDT0644947.1"/>
    </source>
</evidence>
<reference evidence="3 4" key="1">
    <citation type="submission" date="2023-09" db="EMBL/GenBank/DDBJ databases">
        <authorList>
            <person name="Rey-Velasco X."/>
        </authorList>
    </citation>
    <scope>NUCLEOTIDE SEQUENCE [LARGE SCALE GENOMIC DNA]</scope>
    <source>
        <strain evidence="3 4">F363</strain>
    </source>
</reference>
<evidence type="ECO:0000259" key="2">
    <source>
        <dbReference type="Pfam" id="PF00326"/>
    </source>
</evidence>
<dbReference type="SUPFAM" id="SSF53474">
    <property type="entry name" value="alpha/beta-Hydrolases"/>
    <property type="match status" value="1"/>
</dbReference>
<dbReference type="InterPro" id="IPR029058">
    <property type="entry name" value="AB_hydrolase_fold"/>
</dbReference>
<dbReference type="PROSITE" id="PS51257">
    <property type="entry name" value="PROKAR_LIPOPROTEIN"/>
    <property type="match status" value="1"/>
</dbReference>